<dbReference type="InterPro" id="IPR005769">
    <property type="entry name" value="PhnE/PtxC"/>
</dbReference>
<evidence type="ECO:0000313" key="10">
    <source>
        <dbReference type="Proteomes" id="UP000180098"/>
    </source>
</evidence>
<dbReference type="OrthoDB" id="9808005at2"/>
<dbReference type="InterPro" id="IPR005479">
    <property type="entry name" value="CPAse_ATP-bd"/>
</dbReference>
<comment type="similarity">
    <text evidence="7">Belongs to the binding-protein-dependent transport system permease family.</text>
</comment>
<keyword evidence="2 7" id="KW-0813">Transport</keyword>
<proteinExistence type="inferred from homology"/>
<dbReference type="InterPro" id="IPR000515">
    <property type="entry name" value="MetI-like"/>
</dbReference>
<evidence type="ECO:0000256" key="4">
    <source>
        <dbReference type="ARBA" id="ARBA00022692"/>
    </source>
</evidence>
<dbReference type="PANTHER" id="PTHR30043">
    <property type="entry name" value="PHOSPHONATES TRANSPORT SYSTEM PERMEASE PROTEIN"/>
    <property type="match status" value="1"/>
</dbReference>
<dbReference type="SUPFAM" id="SSF161098">
    <property type="entry name" value="MetI-like"/>
    <property type="match status" value="1"/>
</dbReference>
<evidence type="ECO:0000313" key="9">
    <source>
        <dbReference type="EMBL" id="OIJ10262.1"/>
    </source>
</evidence>
<dbReference type="GO" id="GO:0005886">
    <property type="term" value="C:plasma membrane"/>
    <property type="evidence" value="ECO:0007669"/>
    <property type="project" value="UniProtKB-SubCell"/>
</dbReference>
<dbReference type="Gene3D" id="1.10.3720.10">
    <property type="entry name" value="MetI-like"/>
    <property type="match status" value="1"/>
</dbReference>
<dbReference type="Proteomes" id="UP000180098">
    <property type="component" value="Unassembled WGS sequence"/>
</dbReference>
<evidence type="ECO:0000256" key="2">
    <source>
        <dbReference type="ARBA" id="ARBA00022448"/>
    </source>
</evidence>
<feature type="transmembrane region" description="Helical" evidence="7">
    <location>
        <begin position="28"/>
        <end position="47"/>
    </location>
</feature>
<keyword evidence="10" id="KW-1185">Reference proteome</keyword>
<dbReference type="InterPro" id="IPR035906">
    <property type="entry name" value="MetI-like_sf"/>
</dbReference>
<dbReference type="GO" id="GO:0005524">
    <property type="term" value="F:ATP binding"/>
    <property type="evidence" value="ECO:0007669"/>
    <property type="project" value="InterPro"/>
</dbReference>
<evidence type="ECO:0000256" key="3">
    <source>
        <dbReference type="ARBA" id="ARBA00022475"/>
    </source>
</evidence>
<evidence type="ECO:0000256" key="5">
    <source>
        <dbReference type="ARBA" id="ARBA00022989"/>
    </source>
</evidence>
<dbReference type="AlphaFoldDB" id="A0A1S2LCP0"/>
<comment type="subcellular location">
    <subcellularLocation>
        <location evidence="1 7">Cell membrane</location>
        <topology evidence="1 7">Multi-pass membrane protein</topology>
    </subcellularLocation>
</comment>
<feature type="transmembrane region" description="Helical" evidence="7">
    <location>
        <begin position="214"/>
        <end position="234"/>
    </location>
</feature>
<dbReference type="CDD" id="cd06261">
    <property type="entry name" value="TM_PBP2"/>
    <property type="match status" value="1"/>
</dbReference>
<reference evidence="9 10" key="1">
    <citation type="submission" date="2016-10" db="EMBL/GenBank/DDBJ databases">
        <title>Draft genome sequences of four alkaliphilic bacteria belonging to the Anaerobacillus genus.</title>
        <authorList>
            <person name="Bassil N.M."/>
            <person name="Lloyd J.R."/>
        </authorList>
    </citation>
    <scope>NUCLEOTIDE SEQUENCE [LARGE SCALE GENOMIC DNA]</scope>
    <source>
        <strain evidence="9 10">DSM 15340</strain>
    </source>
</reference>
<dbReference type="GO" id="GO:0015416">
    <property type="term" value="F:ABC-type phosphonate transporter activity"/>
    <property type="evidence" value="ECO:0007669"/>
    <property type="project" value="InterPro"/>
</dbReference>
<dbReference type="PROSITE" id="PS00867">
    <property type="entry name" value="CPSASE_2"/>
    <property type="match status" value="1"/>
</dbReference>
<accession>A0A1S2LCP0</accession>
<keyword evidence="4 7" id="KW-0812">Transmembrane</keyword>
<feature type="transmembrane region" description="Helical" evidence="7">
    <location>
        <begin position="133"/>
        <end position="157"/>
    </location>
</feature>
<dbReference type="RefSeq" id="WP_071314026.1">
    <property type="nucleotide sequence ID" value="NZ_MLQQ01000040.1"/>
</dbReference>
<evidence type="ECO:0000259" key="8">
    <source>
        <dbReference type="PROSITE" id="PS50928"/>
    </source>
</evidence>
<protein>
    <submittedName>
        <fullName evidence="9">Phosphonate ABC transporter, permease protein PhnE</fullName>
    </submittedName>
</protein>
<evidence type="ECO:0000256" key="6">
    <source>
        <dbReference type="ARBA" id="ARBA00023136"/>
    </source>
</evidence>
<evidence type="ECO:0000256" key="1">
    <source>
        <dbReference type="ARBA" id="ARBA00004651"/>
    </source>
</evidence>
<sequence length="272" mass="30242">MQPVTKPQKNNNGRIPIIPRQTKTRMTIIVLVVVLLYAIAAFFTKAYPNRIITGFPHVIDFVKDDLFPPNWSYYKTVSTRLLETWNMALLSTTLATLFCLPFAFLMASNINTNKYVYSIVRFGMNVLRTIPELILALILVAVVGLGPLSGVGALFLFSLGILAKLLSESIESIDKGPLEAIRASGGNVFQVIRYGAMPQILPHFTSYSLYVLEINVRASVVLGFVGAGGIGQILRQQLNLFRFDNVATIIIMTFIAVTIIDMISTRIRERLV</sequence>
<evidence type="ECO:0000256" key="7">
    <source>
        <dbReference type="RuleBase" id="RU363032"/>
    </source>
</evidence>
<dbReference type="PANTHER" id="PTHR30043:SF1">
    <property type="entry name" value="ABC TRANSPORT SYSTEM PERMEASE PROTEIN P69"/>
    <property type="match status" value="1"/>
</dbReference>
<gene>
    <name evidence="9" type="ORF">BKP35_14275</name>
</gene>
<name>A0A1S2LCP0_9BACI</name>
<keyword evidence="6 7" id="KW-0472">Membrane</keyword>
<feature type="transmembrane region" description="Helical" evidence="7">
    <location>
        <begin position="88"/>
        <end position="112"/>
    </location>
</feature>
<dbReference type="EMBL" id="MLQQ01000040">
    <property type="protein sequence ID" value="OIJ10262.1"/>
    <property type="molecule type" value="Genomic_DNA"/>
</dbReference>
<keyword evidence="3" id="KW-1003">Cell membrane</keyword>
<dbReference type="Pfam" id="PF00528">
    <property type="entry name" value="BPD_transp_1"/>
    <property type="match status" value="1"/>
</dbReference>
<feature type="domain" description="ABC transmembrane type-1" evidence="8">
    <location>
        <begin position="81"/>
        <end position="264"/>
    </location>
</feature>
<organism evidence="9 10">
    <name type="scientific">Anaerobacillus arseniciselenatis</name>
    <dbReference type="NCBI Taxonomy" id="85682"/>
    <lineage>
        <taxon>Bacteria</taxon>
        <taxon>Bacillati</taxon>
        <taxon>Bacillota</taxon>
        <taxon>Bacilli</taxon>
        <taxon>Bacillales</taxon>
        <taxon>Bacillaceae</taxon>
        <taxon>Anaerobacillus</taxon>
    </lineage>
</organism>
<comment type="caution">
    <text evidence="9">The sequence shown here is derived from an EMBL/GenBank/DDBJ whole genome shotgun (WGS) entry which is preliminary data.</text>
</comment>
<keyword evidence="5 7" id="KW-1133">Transmembrane helix</keyword>
<dbReference type="PROSITE" id="PS50928">
    <property type="entry name" value="ABC_TM1"/>
    <property type="match status" value="1"/>
</dbReference>
<feature type="transmembrane region" description="Helical" evidence="7">
    <location>
        <begin position="246"/>
        <end position="267"/>
    </location>
</feature>
<dbReference type="NCBIfam" id="TIGR01097">
    <property type="entry name" value="PhnE"/>
    <property type="match status" value="1"/>
</dbReference>